<name>A0A8S1LIP7_9CILI</name>
<organism evidence="1 2">
    <name type="scientific">Paramecium sonneborni</name>
    <dbReference type="NCBI Taxonomy" id="65129"/>
    <lineage>
        <taxon>Eukaryota</taxon>
        <taxon>Sar</taxon>
        <taxon>Alveolata</taxon>
        <taxon>Ciliophora</taxon>
        <taxon>Intramacronucleata</taxon>
        <taxon>Oligohymenophorea</taxon>
        <taxon>Peniculida</taxon>
        <taxon>Parameciidae</taxon>
        <taxon>Paramecium</taxon>
    </lineage>
</organism>
<protein>
    <submittedName>
        <fullName evidence="1">Uncharacterized protein</fullName>
    </submittedName>
</protein>
<sequence>MNNQFMEKKYQKTKRSKRYEITTSEERAQIINMKKKGATCREISETLKKNLKTVQSIKSIEKRSGYCELKKALINFGYDWVIQNQNLDFENTRRLTKTVNRLIKEQLASNSSEFQNLIPENKKLSNKRRIIQQIVDSIVQKVLNQRQATVTPNLTNQFKIIPKEEEPDIQVINQQYPFEQLSVLQMIYAYTQFMKSVEQQNDLKS</sequence>
<evidence type="ECO:0000313" key="1">
    <source>
        <dbReference type="EMBL" id="CAD8067747.1"/>
    </source>
</evidence>
<keyword evidence="2" id="KW-1185">Reference proteome</keyword>
<accession>A0A8S1LIP7</accession>
<dbReference type="AlphaFoldDB" id="A0A8S1LIP7"/>
<comment type="caution">
    <text evidence="1">The sequence shown here is derived from an EMBL/GenBank/DDBJ whole genome shotgun (WGS) entry which is preliminary data.</text>
</comment>
<dbReference type="EMBL" id="CAJJDN010000023">
    <property type="protein sequence ID" value="CAD8067747.1"/>
    <property type="molecule type" value="Genomic_DNA"/>
</dbReference>
<gene>
    <name evidence="1" type="ORF">PSON_ATCC_30995.1.T0230195</name>
</gene>
<reference evidence="1" key="1">
    <citation type="submission" date="2021-01" db="EMBL/GenBank/DDBJ databases">
        <authorList>
            <consortium name="Genoscope - CEA"/>
            <person name="William W."/>
        </authorList>
    </citation>
    <scope>NUCLEOTIDE SEQUENCE</scope>
</reference>
<dbReference type="Proteomes" id="UP000692954">
    <property type="component" value="Unassembled WGS sequence"/>
</dbReference>
<proteinExistence type="predicted"/>
<evidence type="ECO:0000313" key="2">
    <source>
        <dbReference type="Proteomes" id="UP000692954"/>
    </source>
</evidence>